<gene>
    <name evidence="1" type="ORF">LCGC14_3087470</name>
</gene>
<dbReference type="AlphaFoldDB" id="A0A0F8Z217"/>
<name>A0A0F8Z217_9ZZZZ</name>
<reference evidence="1" key="1">
    <citation type="journal article" date="2015" name="Nature">
        <title>Complex archaea that bridge the gap between prokaryotes and eukaryotes.</title>
        <authorList>
            <person name="Spang A."/>
            <person name="Saw J.H."/>
            <person name="Jorgensen S.L."/>
            <person name="Zaremba-Niedzwiedzka K."/>
            <person name="Martijn J."/>
            <person name="Lind A.E."/>
            <person name="van Eijk R."/>
            <person name="Schleper C."/>
            <person name="Guy L."/>
            <person name="Ettema T.J."/>
        </authorList>
    </citation>
    <scope>NUCLEOTIDE SEQUENCE</scope>
</reference>
<evidence type="ECO:0000313" key="1">
    <source>
        <dbReference type="EMBL" id="KKK54166.1"/>
    </source>
</evidence>
<organism evidence="1">
    <name type="scientific">marine sediment metagenome</name>
    <dbReference type="NCBI Taxonomy" id="412755"/>
    <lineage>
        <taxon>unclassified sequences</taxon>
        <taxon>metagenomes</taxon>
        <taxon>ecological metagenomes</taxon>
    </lineage>
</organism>
<comment type="caution">
    <text evidence="1">The sequence shown here is derived from an EMBL/GenBank/DDBJ whole genome shotgun (WGS) entry which is preliminary data.</text>
</comment>
<proteinExistence type="predicted"/>
<dbReference type="EMBL" id="LAZR01066135">
    <property type="protein sequence ID" value="KKK54166.1"/>
    <property type="molecule type" value="Genomic_DNA"/>
</dbReference>
<protein>
    <submittedName>
        <fullName evidence="1">Uncharacterized protein</fullName>
    </submittedName>
</protein>
<accession>A0A0F8Z217</accession>
<sequence length="80" mass="9559">MNPKLRFYLKKILLTLKHLYLKVLSALIPFYVPNVGIDPIKYGSLGKLYWRIETMEEELELLIVQVSQMMFKIKKMERRG</sequence>